<dbReference type="PROSITE" id="PS51371">
    <property type="entry name" value="CBS"/>
    <property type="match status" value="2"/>
</dbReference>
<dbReference type="InterPro" id="IPR000644">
    <property type="entry name" value="CBS_dom"/>
</dbReference>
<dbReference type="SMART" id="SM00116">
    <property type="entry name" value="CBS"/>
    <property type="match status" value="2"/>
</dbReference>
<dbReference type="CDD" id="cd00038">
    <property type="entry name" value="CAP_ED"/>
    <property type="match status" value="1"/>
</dbReference>
<dbReference type="InterPro" id="IPR014710">
    <property type="entry name" value="RmlC-like_jellyroll"/>
</dbReference>
<evidence type="ECO:0000259" key="3">
    <source>
        <dbReference type="PROSITE" id="PS51371"/>
    </source>
</evidence>
<evidence type="ECO:0000313" key="5">
    <source>
        <dbReference type="Proteomes" id="UP000599523"/>
    </source>
</evidence>
<accession>A0A972F882</accession>
<keyword evidence="5" id="KW-1185">Reference proteome</keyword>
<dbReference type="InterPro" id="IPR018490">
    <property type="entry name" value="cNMP-bd_dom_sf"/>
</dbReference>
<dbReference type="CDD" id="cd05401">
    <property type="entry name" value="NT_GlnE_GlnD_like"/>
    <property type="match status" value="1"/>
</dbReference>
<dbReference type="InterPro" id="IPR046342">
    <property type="entry name" value="CBS_dom_sf"/>
</dbReference>
<dbReference type="Pfam" id="PF00571">
    <property type="entry name" value="CBS"/>
    <property type="match status" value="2"/>
</dbReference>
<gene>
    <name evidence="4" type="ORF">GPA21_12615</name>
</gene>
<dbReference type="InterPro" id="IPR051257">
    <property type="entry name" value="Diverse_CBS-Domain"/>
</dbReference>
<dbReference type="Gene3D" id="2.60.120.10">
    <property type="entry name" value="Jelly Rolls"/>
    <property type="match status" value="1"/>
</dbReference>
<dbReference type="GO" id="GO:0008773">
    <property type="term" value="F:[protein-PII] uridylyltransferase activity"/>
    <property type="evidence" value="ECO:0007669"/>
    <property type="project" value="InterPro"/>
</dbReference>
<dbReference type="SUPFAM" id="SSF54631">
    <property type="entry name" value="CBS-domain pair"/>
    <property type="match status" value="1"/>
</dbReference>
<protein>
    <submittedName>
        <fullName evidence="4">CBS domain-containing protein</fullName>
    </submittedName>
</protein>
<dbReference type="InterPro" id="IPR005105">
    <property type="entry name" value="GlnD_Uridyltrans_N"/>
</dbReference>
<feature type="domain" description="CBS" evidence="3">
    <location>
        <begin position="239"/>
        <end position="296"/>
    </location>
</feature>
<reference evidence="4" key="1">
    <citation type="submission" date="2019-12" db="EMBL/GenBank/DDBJ databases">
        <title>Comparative genomics gives insights into the taxonomy of the Azoarcus-Aromatoleum group and reveals separate origins of nif in the plant-associated Azoarcus and non-plant-associated Aromatoleum sub-groups.</title>
        <authorList>
            <person name="Lafos M."/>
            <person name="Maluk M."/>
            <person name="Batista M."/>
            <person name="Junghare M."/>
            <person name="Carmona M."/>
            <person name="Faoro H."/>
            <person name="Cruz L.M."/>
            <person name="Battistoni F."/>
            <person name="De Souza E."/>
            <person name="Pedrosa F."/>
            <person name="Chen W.-M."/>
            <person name="Poole P.S."/>
            <person name="Dixon R.A."/>
            <person name="James E.K."/>
        </authorList>
    </citation>
    <scope>NUCLEOTIDE SEQUENCE</scope>
    <source>
        <strain evidence="4">NSC3</strain>
    </source>
</reference>
<evidence type="ECO:0000256" key="2">
    <source>
        <dbReference type="PROSITE-ProRule" id="PRU00703"/>
    </source>
</evidence>
<dbReference type="Pfam" id="PF00027">
    <property type="entry name" value="cNMP_binding"/>
    <property type="match status" value="1"/>
</dbReference>
<dbReference type="SUPFAM" id="SSF51206">
    <property type="entry name" value="cAMP-binding domain-like"/>
    <property type="match status" value="1"/>
</dbReference>
<dbReference type="Proteomes" id="UP000599523">
    <property type="component" value="Unassembled WGS sequence"/>
</dbReference>
<name>A0A972F882_9RHOO</name>
<dbReference type="Pfam" id="PF03445">
    <property type="entry name" value="DUF294"/>
    <property type="match status" value="1"/>
</dbReference>
<feature type="non-terminal residue" evidence="4">
    <location>
        <position position="520"/>
    </location>
</feature>
<feature type="domain" description="CBS" evidence="3">
    <location>
        <begin position="173"/>
        <end position="231"/>
    </location>
</feature>
<keyword evidence="1 2" id="KW-0129">CBS domain</keyword>
<dbReference type="PANTHER" id="PTHR43080">
    <property type="entry name" value="CBS DOMAIN-CONTAINING PROTEIN CBSX3, MITOCHONDRIAL"/>
    <property type="match status" value="1"/>
</dbReference>
<sequence>MPATAPELLTGASSDFLKRFAPFNQMEPEALTFLAERVHLAYHLAGSAVLSPAMGTPEHFFIIQRGKVQSRPATSTPGLELATMALGPGECFPISAISAQRASTNHYIALEDSFIFQLPADDFHALMRMSPVFHLFCTQYIASLLNQSRQQLQTAFSQRAAEQQTMAATLSELIKQEPIHVQPEMSARAALEIMAQHRLGCLVVVDDATRPLGVLTQSDLLPRVILPGFDLEKPIVELMTAGPHTLSATASAYEAVLEMTTHGVRHLLVVDSHGSLRGVVSERDLFALQRVSLRQVRANIESAADPEAFHVASDDIRQLALNLVAQGIGSEQLTQFISALNDALTRRIIRLEVERHDLQGVDLAWLAFGSEGRHEQTLSTDQDNGLIFVCDDASAREPLRQRLLAFAGCVNKTLAACGFPLCKGNIMASNPELCLTPREWQSRFDSWIGEPDPQALLNASIFFDFRVILGNERLGDRLRAWLNKTTSRNPAFLRMMAGNAISVGPPLGRIRDFVLDDDGT</sequence>
<dbReference type="InterPro" id="IPR000595">
    <property type="entry name" value="cNMP-bd_dom"/>
</dbReference>
<comment type="caution">
    <text evidence="4">The sequence shown here is derived from an EMBL/GenBank/DDBJ whole genome shotgun (WGS) entry which is preliminary data.</text>
</comment>
<evidence type="ECO:0000256" key="1">
    <source>
        <dbReference type="ARBA" id="ARBA00023122"/>
    </source>
</evidence>
<organism evidence="4 5">
    <name type="scientific">Azoarcus taiwanensis</name>
    <dbReference type="NCBI Taxonomy" id="666964"/>
    <lineage>
        <taxon>Bacteria</taxon>
        <taxon>Pseudomonadati</taxon>
        <taxon>Pseudomonadota</taxon>
        <taxon>Betaproteobacteria</taxon>
        <taxon>Rhodocyclales</taxon>
        <taxon>Zoogloeaceae</taxon>
        <taxon>Azoarcus</taxon>
    </lineage>
</organism>
<dbReference type="EMBL" id="WTVM01000074">
    <property type="protein sequence ID" value="NMG03806.1"/>
    <property type="molecule type" value="Genomic_DNA"/>
</dbReference>
<dbReference type="Gene3D" id="3.10.580.10">
    <property type="entry name" value="CBS-domain"/>
    <property type="match status" value="1"/>
</dbReference>
<proteinExistence type="predicted"/>
<dbReference type="PANTHER" id="PTHR43080:SF2">
    <property type="entry name" value="CBS DOMAIN-CONTAINING PROTEIN"/>
    <property type="match status" value="1"/>
</dbReference>
<dbReference type="RefSeq" id="WP_168988504.1">
    <property type="nucleotide sequence ID" value="NZ_CAWPHM010000302.1"/>
</dbReference>
<evidence type="ECO:0000313" key="4">
    <source>
        <dbReference type="EMBL" id="NMG03806.1"/>
    </source>
</evidence>
<dbReference type="AlphaFoldDB" id="A0A972F882"/>